<evidence type="ECO:0000313" key="9">
    <source>
        <dbReference type="EMBL" id="MFD0872325.1"/>
    </source>
</evidence>
<evidence type="ECO:0000256" key="2">
    <source>
        <dbReference type="ARBA" id="ARBA00022448"/>
    </source>
</evidence>
<protein>
    <submittedName>
        <fullName evidence="9">Carbohydrate ABC transporter permease</fullName>
    </submittedName>
</protein>
<dbReference type="Proteomes" id="UP001597120">
    <property type="component" value="Unassembled WGS sequence"/>
</dbReference>
<evidence type="ECO:0000259" key="8">
    <source>
        <dbReference type="PROSITE" id="PS50928"/>
    </source>
</evidence>
<evidence type="ECO:0000256" key="1">
    <source>
        <dbReference type="ARBA" id="ARBA00004651"/>
    </source>
</evidence>
<dbReference type="CDD" id="cd06261">
    <property type="entry name" value="TM_PBP2"/>
    <property type="match status" value="1"/>
</dbReference>
<dbReference type="EMBL" id="JBHTIU010000106">
    <property type="protein sequence ID" value="MFD0872325.1"/>
    <property type="molecule type" value="Genomic_DNA"/>
</dbReference>
<comment type="similarity">
    <text evidence="7">Belongs to the binding-protein-dependent transport system permease family.</text>
</comment>
<gene>
    <name evidence="9" type="ORF">ACFQ03_24700</name>
</gene>
<sequence length="294" mass="32810">MKLTASLFWKRALPYFLIAPGVIFVGLILIYPMISGIISSFFTQHSLTASDRTFAGLDHYRALFSDSIFTGAFWNTVIWTVGVVVGQYLIGLAVALLLNEEIPGRGIFRSLILIPWIVPMIAAGLTWKWIYSSQFGILNYVLMKLGIISGPIDWLGDSAYALYSVLAVSVWKGIPFVAVVLLAGLQAIDREMYEAANISGANLWQRFWYITLPSLKGVSLVIVTLTIIWSFNQFDLVYLMTKGGPSNSTQLIPVYSYLNAFNFFKMNYAAAISTIGVLMLSVFAIFYLKKNKED</sequence>
<reference evidence="10" key="1">
    <citation type="journal article" date="2019" name="Int. J. Syst. Evol. Microbiol.">
        <title>The Global Catalogue of Microorganisms (GCM) 10K type strain sequencing project: providing services to taxonomists for standard genome sequencing and annotation.</title>
        <authorList>
            <consortium name="The Broad Institute Genomics Platform"/>
            <consortium name="The Broad Institute Genome Sequencing Center for Infectious Disease"/>
            <person name="Wu L."/>
            <person name="Ma J."/>
        </authorList>
    </citation>
    <scope>NUCLEOTIDE SEQUENCE [LARGE SCALE GENOMIC DNA]</scope>
    <source>
        <strain evidence="10">CCUG 57263</strain>
    </source>
</reference>
<keyword evidence="5 7" id="KW-1133">Transmembrane helix</keyword>
<keyword evidence="10" id="KW-1185">Reference proteome</keyword>
<proteinExistence type="inferred from homology"/>
<name>A0ABW3DFR4_9BACL</name>
<feature type="transmembrane region" description="Helical" evidence="7">
    <location>
        <begin position="110"/>
        <end position="130"/>
    </location>
</feature>
<feature type="transmembrane region" description="Helical" evidence="7">
    <location>
        <begin position="160"/>
        <end position="185"/>
    </location>
</feature>
<keyword evidence="4 7" id="KW-0812">Transmembrane</keyword>
<comment type="caution">
    <text evidence="9">The sequence shown here is derived from an EMBL/GenBank/DDBJ whole genome shotgun (WGS) entry which is preliminary data.</text>
</comment>
<evidence type="ECO:0000256" key="4">
    <source>
        <dbReference type="ARBA" id="ARBA00022692"/>
    </source>
</evidence>
<feature type="transmembrane region" description="Helical" evidence="7">
    <location>
        <begin position="206"/>
        <end position="231"/>
    </location>
</feature>
<feature type="transmembrane region" description="Helical" evidence="7">
    <location>
        <begin position="77"/>
        <end position="98"/>
    </location>
</feature>
<feature type="domain" description="ABC transmembrane type-1" evidence="8">
    <location>
        <begin position="73"/>
        <end position="287"/>
    </location>
</feature>
<accession>A0ABW3DFR4</accession>
<organism evidence="9 10">
    <name type="scientific">Paenibacillus residui</name>
    <dbReference type="NCBI Taxonomy" id="629724"/>
    <lineage>
        <taxon>Bacteria</taxon>
        <taxon>Bacillati</taxon>
        <taxon>Bacillota</taxon>
        <taxon>Bacilli</taxon>
        <taxon>Bacillales</taxon>
        <taxon>Paenibacillaceae</taxon>
        <taxon>Paenibacillus</taxon>
    </lineage>
</organism>
<comment type="subcellular location">
    <subcellularLocation>
        <location evidence="1 7">Cell membrane</location>
        <topology evidence="1 7">Multi-pass membrane protein</topology>
    </subcellularLocation>
</comment>
<keyword evidence="6 7" id="KW-0472">Membrane</keyword>
<dbReference type="PANTHER" id="PTHR43005">
    <property type="entry name" value="BLR7065 PROTEIN"/>
    <property type="match status" value="1"/>
</dbReference>
<dbReference type="PROSITE" id="PS50928">
    <property type="entry name" value="ABC_TM1"/>
    <property type="match status" value="1"/>
</dbReference>
<feature type="transmembrane region" description="Helical" evidence="7">
    <location>
        <begin position="268"/>
        <end position="288"/>
    </location>
</feature>
<evidence type="ECO:0000313" key="10">
    <source>
        <dbReference type="Proteomes" id="UP001597120"/>
    </source>
</evidence>
<evidence type="ECO:0000256" key="6">
    <source>
        <dbReference type="ARBA" id="ARBA00023136"/>
    </source>
</evidence>
<dbReference type="SUPFAM" id="SSF161098">
    <property type="entry name" value="MetI-like"/>
    <property type="match status" value="1"/>
</dbReference>
<evidence type="ECO:0000256" key="7">
    <source>
        <dbReference type="RuleBase" id="RU363032"/>
    </source>
</evidence>
<keyword evidence="3" id="KW-1003">Cell membrane</keyword>
<evidence type="ECO:0000256" key="5">
    <source>
        <dbReference type="ARBA" id="ARBA00022989"/>
    </source>
</evidence>
<dbReference type="InterPro" id="IPR000515">
    <property type="entry name" value="MetI-like"/>
</dbReference>
<dbReference type="Gene3D" id="1.10.3720.10">
    <property type="entry name" value="MetI-like"/>
    <property type="match status" value="1"/>
</dbReference>
<dbReference type="PANTHER" id="PTHR43005:SF1">
    <property type="entry name" value="SPERMIDINE_PUTRESCINE TRANSPORT SYSTEM PERMEASE PROTEIN"/>
    <property type="match status" value="1"/>
</dbReference>
<dbReference type="RefSeq" id="WP_144933409.1">
    <property type="nucleotide sequence ID" value="NZ_JBHTIU010000106.1"/>
</dbReference>
<feature type="transmembrane region" description="Helical" evidence="7">
    <location>
        <begin position="12"/>
        <end position="34"/>
    </location>
</feature>
<evidence type="ECO:0000256" key="3">
    <source>
        <dbReference type="ARBA" id="ARBA00022475"/>
    </source>
</evidence>
<dbReference type="Pfam" id="PF00528">
    <property type="entry name" value="BPD_transp_1"/>
    <property type="match status" value="1"/>
</dbReference>
<dbReference type="InterPro" id="IPR035906">
    <property type="entry name" value="MetI-like_sf"/>
</dbReference>
<keyword evidence="2 7" id="KW-0813">Transport</keyword>